<keyword evidence="1" id="KW-0805">Transcription regulation</keyword>
<keyword evidence="2" id="KW-0804">Transcription</keyword>
<dbReference type="EMBL" id="DAAQLS010000022">
    <property type="protein sequence ID" value="HAD9862495.1"/>
    <property type="molecule type" value="Genomic_DNA"/>
</dbReference>
<dbReference type="InterPro" id="IPR004356">
    <property type="entry name" value="Adhesin_operon_reg_prot"/>
</dbReference>
<evidence type="ECO:0000313" key="3">
    <source>
        <dbReference type="EMBL" id="HAD9862495.1"/>
    </source>
</evidence>
<accession>A0A024J5K1</accession>
<dbReference type="EMBL" id="DAAQOY010000016">
    <property type="protein sequence ID" value="HAE0257943.1"/>
    <property type="molecule type" value="Genomic_DNA"/>
</dbReference>
<gene>
    <name evidence="3" type="ORF">G2359_22980</name>
    <name evidence="5" type="ORF">G2427_23320</name>
    <name evidence="4" type="ORF">G2712_17015</name>
    <name evidence="6" type="ORF">G2720_23555</name>
</gene>
<evidence type="ECO:0000256" key="2">
    <source>
        <dbReference type="ARBA" id="ARBA00023163"/>
    </source>
</evidence>
<dbReference type="SMR" id="A0A024J5K1"/>
<dbReference type="EMBL" id="DAAQRD010000032">
    <property type="protein sequence ID" value="HAE0520780.1"/>
    <property type="molecule type" value="Genomic_DNA"/>
</dbReference>
<sequence>MMLNRKDADYYLGKEIMLARIRRGALIPAKVNEEHFWLLIGISSIHSEKIIQALRDYLVFGVSRKDVCERYEVNNGYFSTSLNRLSRISQAAAQMVVYYS</sequence>
<dbReference type="RefSeq" id="WP_000979451.1">
    <property type="nucleotide sequence ID" value="NZ_HG970000.1"/>
</dbReference>
<dbReference type="AlphaFoldDB" id="A0A024J5K1"/>
<dbReference type="Pfam" id="PF03333">
    <property type="entry name" value="PapB"/>
    <property type="match status" value="1"/>
</dbReference>
<name>A0A024J5K1_SALEP</name>
<protein>
    <submittedName>
        <fullName evidence="4">Transcriptional regulator</fullName>
    </submittedName>
</protein>
<reference evidence="4" key="1">
    <citation type="journal article" date="2018" name="Genome Biol.">
        <title>SKESA: strategic k-mer extension for scrupulous assemblies.</title>
        <authorList>
            <person name="Souvorov A."/>
            <person name="Agarwala R."/>
            <person name="Lipman D.J."/>
        </authorList>
    </citation>
    <scope>NUCLEOTIDE SEQUENCE</scope>
    <source>
        <strain evidence="4">P125109</strain>
    </source>
</reference>
<dbReference type="EMBL" id="DAAQPD010000033">
    <property type="protein sequence ID" value="HAE0282575.1"/>
    <property type="molecule type" value="Genomic_DNA"/>
</dbReference>
<evidence type="ECO:0000256" key="1">
    <source>
        <dbReference type="ARBA" id="ARBA00023015"/>
    </source>
</evidence>
<evidence type="ECO:0000313" key="5">
    <source>
        <dbReference type="EMBL" id="HAE0282575.1"/>
    </source>
</evidence>
<evidence type="ECO:0000313" key="4">
    <source>
        <dbReference type="EMBL" id="HAE0257943.1"/>
    </source>
</evidence>
<organism evidence="4">
    <name type="scientific">Salmonella enteritidis PT4 (strain P125109)</name>
    <dbReference type="NCBI Taxonomy" id="550537"/>
    <lineage>
        <taxon>Bacteria</taxon>
        <taxon>Pseudomonadati</taxon>
        <taxon>Pseudomonadota</taxon>
        <taxon>Gammaproteobacteria</taxon>
        <taxon>Enterobacterales</taxon>
        <taxon>Enterobacteriaceae</taxon>
        <taxon>Salmonella</taxon>
    </lineage>
</organism>
<dbReference type="GO" id="GO:0006355">
    <property type="term" value="P:regulation of DNA-templated transcription"/>
    <property type="evidence" value="ECO:0007669"/>
    <property type="project" value="InterPro"/>
</dbReference>
<evidence type="ECO:0000313" key="6">
    <source>
        <dbReference type="EMBL" id="HAE0520780.1"/>
    </source>
</evidence>
<dbReference type="Gene3D" id="1.10.10.2690">
    <property type="match status" value="1"/>
</dbReference>
<dbReference type="PRINTS" id="PR01554">
    <property type="entry name" value="FIMREGULATRY"/>
</dbReference>
<comment type="caution">
    <text evidence="4">The sequence shown here is derived from an EMBL/GenBank/DDBJ whole genome shotgun (WGS) entry which is preliminary data.</text>
</comment>
<reference evidence="4" key="2">
    <citation type="submission" date="2019-01" db="EMBL/GenBank/DDBJ databases">
        <authorList>
            <consortium name="NCBI Pathogen Detection Project"/>
        </authorList>
    </citation>
    <scope>NUCLEOTIDE SEQUENCE</scope>
    <source>
        <strain evidence="4">P125109</strain>
    </source>
</reference>
<proteinExistence type="predicted"/>
<dbReference type="InterPro" id="IPR053721">
    <property type="entry name" value="Fimbrial_Adhesin_Reg"/>
</dbReference>